<keyword evidence="4 5" id="KW-0963">Cytoplasm</keyword>
<dbReference type="InterPro" id="IPR053925">
    <property type="entry name" value="RecX_HTH_3rd"/>
</dbReference>
<feature type="domain" description="RecX third three-helical" evidence="8">
    <location>
        <begin position="224"/>
        <end position="269"/>
    </location>
</feature>
<evidence type="ECO:0000313" key="9">
    <source>
        <dbReference type="EMBL" id="RZS63868.1"/>
    </source>
</evidence>
<dbReference type="AlphaFoldDB" id="A0A4Q7MAN2"/>
<dbReference type="Gene3D" id="1.10.10.10">
    <property type="entry name" value="Winged helix-like DNA-binding domain superfamily/Winged helix DNA-binding domain"/>
    <property type="match status" value="3"/>
</dbReference>
<dbReference type="Pfam" id="PF21981">
    <property type="entry name" value="RecX_HTH3"/>
    <property type="match status" value="1"/>
</dbReference>
<evidence type="ECO:0000256" key="4">
    <source>
        <dbReference type="ARBA" id="ARBA00022490"/>
    </source>
</evidence>
<evidence type="ECO:0000256" key="1">
    <source>
        <dbReference type="ARBA" id="ARBA00004496"/>
    </source>
</evidence>
<feature type="region of interest" description="Disordered" evidence="6">
    <location>
        <begin position="1"/>
        <end position="138"/>
    </location>
</feature>
<name>A0A4Q7MAN2_9BURK</name>
<dbReference type="InterPro" id="IPR003783">
    <property type="entry name" value="Regulatory_RecX"/>
</dbReference>
<evidence type="ECO:0000256" key="5">
    <source>
        <dbReference type="HAMAP-Rule" id="MF_01114"/>
    </source>
</evidence>
<evidence type="ECO:0000259" key="8">
    <source>
        <dbReference type="Pfam" id="PF21981"/>
    </source>
</evidence>
<gene>
    <name evidence="5" type="primary">recX</name>
    <name evidence="9" type="ORF">EV679_3512</name>
</gene>
<dbReference type="InterPro" id="IPR053924">
    <property type="entry name" value="RecX_HTH_2nd"/>
</dbReference>
<dbReference type="NCBIfam" id="NF001055">
    <property type="entry name" value="PRK00117.2-5"/>
    <property type="match status" value="1"/>
</dbReference>
<dbReference type="GO" id="GO:0006282">
    <property type="term" value="P:regulation of DNA repair"/>
    <property type="evidence" value="ECO:0007669"/>
    <property type="project" value="UniProtKB-UniRule"/>
</dbReference>
<dbReference type="InterPro" id="IPR036388">
    <property type="entry name" value="WH-like_DNA-bd_sf"/>
</dbReference>
<dbReference type="GO" id="GO:0005737">
    <property type="term" value="C:cytoplasm"/>
    <property type="evidence" value="ECO:0007669"/>
    <property type="project" value="UniProtKB-SubCell"/>
</dbReference>
<evidence type="ECO:0000256" key="2">
    <source>
        <dbReference type="ARBA" id="ARBA00009695"/>
    </source>
</evidence>
<proteinExistence type="inferred from homology"/>
<dbReference type="HAMAP" id="MF_01114">
    <property type="entry name" value="RecX"/>
    <property type="match status" value="1"/>
</dbReference>
<evidence type="ECO:0000313" key="10">
    <source>
        <dbReference type="Proteomes" id="UP000292039"/>
    </source>
</evidence>
<evidence type="ECO:0000256" key="3">
    <source>
        <dbReference type="ARBA" id="ARBA00018111"/>
    </source>
</evidence>
<comment type="subcellular location">
    <subcellularLocation>
        <location evidence="1 5">Cytoplasm</location>
    </subcellularLocation>
</comment>
<feature type="domain" description="RecX second three-helical" evidence="7">
    <location>
        <begin position="178"/>
        <end position="214"/>
    </location>
</feature>
<dbReference type="EMBL" id="SGWZ01000008">
    <property type="protein sequence ID" value="RZS63868.1"/>
    <property type="molecule type" value="Genomic_DNA"/>
</dbReference>
<sequence>MSSDWRKGGNRQGGRPPGQRPFDDTSATARKPARATLGDAYVPPDEDEDFEFESGAGASTWGSSDAADGAVGTTGAGDVSEASGMDDGFAPPLSRTSRSASARSGPGCQRRAGGYLSSDPEQAPAERRGPTLKARAVGLLSRREYSRKELSGRLAPHAPDPETLTALLDDLQREGWLSDERYARSMLNQRSARQGERRIIGDLRRQGVADELLETLSEDLRATELERAVQVWRKRFEGKALPDTPQEYARQARFLAARGFGGNVVGKVLKAALRGHSGPEGLEDFLLD</sequence>
<feature type="compositionally biased region" description="Low complexity" evidence="6">
    <location>
        <begin position="90"/>
        <end position="106"/>
    </location>
</feature>
<evidence type="ECO:0000259" key="7">
    <source>
        <dbReference type="Pfam" id="PF02631"/>
    </source>
</evidence>
<comment type="function">
    <text evidence="5">Modulates RecA activity.</text>
</comment>
<dbReference type="PANTHER" id="PTHR33602">
    <property type="entry name" value="REGULATORY PROTEIN RECX FAMILY PROTEIN"/>
    <property type="match status" value="1"/>
</dbReference>
<feature type="compositionally biased region" description="Low complexity" evidence="6">
    <location>
        <begin position="65"/>
        <end position="79"/>
    </location>
</feature>
<evidence type="ECO:0000256" key="6">
    <source>
        <dbReference type="SAM" id="MobiDB-lite"/>
    </source>
</evidence>
<dbReference type="Proteomes" id="UP000292039">
    <property type="component" value="Unassembled WGS sequence"/>
</dbReference>
<organism evidence="9 10">
    <name type="scientific">Kerstersia gyiorum</name>
    <dbReference type="NCBI Taxonomy" id="206506"/>
    <lineage>
        <taxon>Bacteria</taxon>
        <taxon>Pseudomonadati</taxon>
        <taxon>Pseudomonadota</taxon>
        <taxon>Betaproteobacteria</taxon>
        <taxon>Burkholderiales</taxon>
        <taxon>Alcaligenaceae</taxon>
        <taxon>Kerstersia</taxon>
    </lineage>
</organism>
<protein>
    <recommendedName>
        <fullName evidence="3 5">Regulatory protein RecX</fullName>
    </recommendedName>
</protein>
<comment type="caution">
    <text evidence="9">The sequence shown here is derived from an EMBL/GenBank/DDBJ whole genome shotgun (WGS) entry which is preliminary data.</text>
</comment>
<dbReference type="RefSeq" id="WP_242611521.1">
    <property type="nucleotide sequence ID" value="NZ_CBCSEB010000013.1"/>
</dbReference>
<accession>A0A4Q7MAN2</accession>
<dbReference type="Pfam" id="PF02631">
    <property type="entry name" value="RecX_HTH2"/>
    <property type="match status" value="1"/>
</dbReference>
<dbReference type="PANTHER" id="PTHR33602:SF1">
    <property type="entry name" value="REGULATORY PROTEIN RECX FAMILY PROTEIN"/>
    <property type="match status" value="1"/>
</dbReference>
<reference evidence="9 10" key="1">
    <citation type="submission" date="2019-02" db="EMBL/GenBank/DDBJ databases">
        <title>Genomic Encyclopedia of Type Strains, Phase IV (KMG-IV): sequencing the most valuable type-strain genomes for metagenomic binning, comparative biology and taxonomic classification.</title>
        <authorList>
            <person name="Goeker M."/>
        </authorList>
    </citation>
    <scope>NUCLEOTIDE SEQUENCE [LARGE SCALE GENOMIC DNA]</scope>
    <source>
        <strain evidence="9 10">DSM 16618</strain>
    </source>
</reference>
<comment type="similarity">
    <text evidence="2 5">Belongs to the RecX family.</text>
</comment>